<organism evidence="3">
    <name type="scientific">Caenorhabditis brenneri</name>
    <name type="common">Nematode worm</name>
    <dbReference type="NCBI Taxonomy" id="135651"/>
    <lineage>
        <taxon>Eukaryota</taxon>
        <taxon>Metazoa</taxon>
        <taxon>Ecdysozoa</taxon>
        <taxon>Nematoda</taxon>
        <taxon>Chromadorea</taxon>
        <taxon>Rhabditida</taxon>
        <taxon>Rhabditina</taxon>
        <taxon>Rhabditomorpha</taxon>
        <taxon>Rhabditoidea</taxon>
        <taxon>Rhabditidae</taxon>
        <taxon>Peloderinae</taxon>
        <taxon>Caenorhabditis</taxon>
    </lineage>
</organism>
<proteinExistence type="predicted"/>
<dbReference type="InterPro" id="IPR009057">
    <property type="entry name" value="Homeodomain-like_sf"/>
</dbReference>
<dbReference type="InParanoid" id="G0NAG1"/>
<dbReference type="AlphaFoldDB" id="G0NAG1"/>
<evidence type="ECO:0000313" key="3">
    <source>
        <dbReference type="Proteomes" id="UP000008068"/>
    </source>
</evidence>
<evidence type="ECO:0000256" key="1">
    <source>
        <dbReference type="ARBA" id="ARBA00004123"/>
    </source>
</evidence>
<protein>
    <recommendedName>
        <fullName evidence="4">Myb-like domain-containing protein</fullName>
    </recommendedName>
</protein>
<dbReference type="Gene3D" id="1.10.10.60">
    <property type="entry name" value="Homeodomain-like"/>
    <property type="match status" value="1"/>
</dbReference>
<dbReference type="Proteomes" id="UP000008068">
    <property type="component" value="Unassembled WGS sequence"/>
</dbReference>
<dbReference type="HOGENOM" id="CLU_156769_0_0_1"/>
<dbReference type="SUPFAM" id="SSF46689">
    <property type="entry name" value="Homeodomain-like"/>
    <property type="match status" value="1"/>
</dbReference>
<gene>
    <name evidence="2" type="ORF">CAEBREN_22290</name>
</gene>
<reference evidence="3" key="1">
    <citation type="submission" date="2011-07" db="EMBL/GenBank/DDBJ databases">
        <authorList>
            <consortium name="Caenorhabditis brenneri Sequencing and Analysis Consortium"/>
            <person name="Wilson R.K."/>
        </authorList>
    </citation>
    <scope>NUCLEOTIDE SEQUENCE [LARGE SCALE GENOMIC DNA]</scope>
    <source>
        <strain evidence="3">PB2801</strain>
    </source>
</reference>
<evidence type="ECO:0008006" key="4">
    <source>
        <dbReference type="Google" id="ProtNLM"/>
    </source>
</evidence>
<keyword evidence="3" id="KW-1185">Reference proteome</keyword>
<sequence length="121" mass="13962">MVKREPFTPEEEVLMLNFVYSKIEHALKYDLKPSRMATDKAWIELARRPGMTRTAESYESHYRKHMKVRLYSIQGVDTGPLLAIGKAHGVSMSDRIKRAFEKKHSVRITLAGGKIDSWEGR</sequence>
<accession>G0NAG1</accession>
<evidence type="ECO:0000313" key="2">
    <source>
        <dbReference type="EMBL" id="EGT56156.1"/>
    </source>
</evidence>
<comment type="subcellular location">
    <subcellularLocation>
        <location evidence="1">Nucleus</location>
    </subcellularLocation>
</comment>
<dbReference type="GO" id="GO:0005634">
    <property type="term" value="C:nucleus"/>
    <property type="evidence" value="ECO:0007669"/>
    <property type="project" value="UniProtKB-SubCell"/>
</dbReference>
<dbReference type="EMBL" id="GL379854">
    <property type="protein sequence ID" value="EGT56156.1"/>
    <property type="molecule type" value="Genomic_DNA"/>
</dbReference>
<name>G0NAG1_CAEBE</name>